<dbReference type="SUPFAM" id="SSF53383">
    <property type="entry name" value="PLP-dependent transferases"/>
    <property type="match status" value="1"/>
</dbReference>
<protein>
    <submittedName>
        <fullName evidence="4">DegT/DnrJ/EryC1/StrS aminotransferase</fullName>
    </submittedName>
</protein>
<dbReference type="AlphaFoldDB" id="A0A318M5W4"/>
<dbReference type="Pfam" id="PF01041">
    <property type="entry name" value="DegT_DnrJ_EryC1"/>
    <property type="match status" value="1"/>
</dbReference>
<dbReference type="InterPro" id="IPR015421">
    <property type="entry name" value="PyrdxlP-dep_Trfase_major"/>
</dbReference>
<dbReference type="InterPro" id="IPR000653">
    <property type="entry name" value="DegT/StrS_aminotransferase"/>
</dbReference>
<keyword evidence="4" id="KW-0808">Transferase</keyword>
<gene>
    <name evidence="4" type="ORF">BA062_22630</name>
</gene>
<keyword evidence="2 3" id="KW-0663">Pyridoxal phosphate</keyword>
<organism evidence="4 5">
    <name type="scientific">Prauserella flavalba</name>
    <dbReference type="NCBI Taxonomy" id="1477506"/>
    <lineage>
        <taxon>Bacteria</taxon>
        <taxon>Bacillati</taxon>
        <taxon>Actinomycetota</taxon>
        <taxon>Actinomycetes</taxon>
        <taxon>Pseudonocardiales</taxon>
        <taxon>Pseudonocardiaceae</taxon>
        <taxon>Prauserella</taxon>
    </lineage>
</organism>
<dbReference type="Gene3D" id="3.40.640.10">
    <property type="entry name" value="Type I PLP-dependent aspartate aminotransferase-like (Major domain)"/>
    <property type="match status" value="1"/>
</dbReference>
<evidence type="ECO:0000313" key="5">
    <source>
        <dbReference type="Proteomes" id="UP000247892"/>
    </source>
</evidence>
<accession>A0A318M5W4</accession>
<dbReference type="GO" id="GO:0030170">
    <property type="term" value="F:pyridoxal phosphate binding"/>
    <property type="evidence" value="ECO:0007669"/>
    <property type="project" value="TreeGrafter"/>
</dbReference>
<feature type="active site" description="Proton acceptor" evidence="1">
    <location>
        <position position="205"/>
    </location>
</feature>
<dbReference type="GO" id="GO:0000271">
    <property type="term" value="P:polysaccharide biosynthetic process"/>
    <property type="evidence" value="ECO:0007669"/>
    <property type="project" value="TreeGrafter"/>
</dbReference>
<keyword evidence="4" id="KW-0032">Aminotransferase</keyword>
<reference evidence="4 5" key="1">
    <citation type="submission" date="2016-07" db="EMBL/GenBank/DDBJ databases">
        <title>Draft genome sequence of Prauserella sp. YIM 121212, isolated from alkaline soil.</title>
        <authorList>
            <person name="Ruckert C."/>
            <person name="Albersmeier A."/>
            <person name="Jiang C.-L."/>
            <person name="Jiang Y."/>
            <person name="Kalinowski J."/>
            <person name="Schneider O."/>
            <person name="Winkler A."/>
            <person name="Zotchev S.B."/>
        </authorList>
    </citation>
    <scope>NUCLEOTIDE SEQUENCE [LARGE SCALE GENOMIC DNA]</scope>
    <source>
        <strain evidence="4 5">YIM 121212</strain>
    </source>
</reference>
<evidence type="ECO:0000313" key="4">
    <source>
        <dbReference type="EMBL" id="PXY28868.1"/>
    </source>
</evidence>
<comment type="similarity">
    <text evidence="3">Belongs to the DegT/DnrJ/EryC1 family.</text>
</comment>
<dbReference type="InterPro" id="IPR015424">
    <property type="entry name" value="PyrdxlP-dep_Trfase"/>
</dbReference>
<dbReference type="CDD" id="cd00616">
    <property type="entry name" value="AHBA_syn"/>
    <property type="match status" value="1"/>
</dbReference>
<proteinExistence type="inferred from homology"/>
<sequence>MAGAARRRRTRGQVPQVIPLVVPELAGNEARYLQECVTSGYVSSAGPFVGRFEREFAAQLGAEHAVACASGTAALHVALRLLGAGPGKLVAVSDFTFIASANAISYTGADMLLVDSEPRTWNMDTELLHDEVVRRARNGGRLPDVIEIVHVLGHPADVEPLLELRNRFGIPIVEDAAESLGASWKPGPQVGTVGDIGCFSFNGNKLVTTGGGGMIVTGERALAERARHLINQAKLSDDQYLHDTIGYNYRLANVGAALGVAQIERIGDIMRAKRLIAQRYERWLAGLAVTPAPCAEWARPSYWLYSILLSAAVDLDSIVDAASVAGVQARRVWPPLHRQKPYVHTERLGGHVADDLYRRGLSLPSSAGLPESDQRVVCDRLHRILPTAP</sequence>
<evidence type="ECO:0000256" key="1">
    <source>
        <dbReference type="PIRSR" id="PIRSR000390-1"/>
    </source>
</evidence>
<dbReference type="PANTHER" id="PTHR30244:SF30">
    <property type="entry name" value="BLR5990 PROTEIN"/>
    <property type="match status" value="1"/>
</dbReference>
<dbReference type="EMBL" id="MASU01000009">
    <property type="protein sequence ID" value="PXY28868.1"/>
    <property type="molecule type" value="Genomic_DNA"/>
</dbReference>
<evidence type="ECO:0000256" key="3">
    <source>
        <dbReference type="RuleBase" id="RU004508"/>
    </source>
</evidence>
<comment type="caution">
    <text evidence="4">The sequence shown here is derived from an EMBL/GenBank/DDBJ whole genome shotgun (WGS) entry which is preliminary data.</text>
</comment>
<dbReference type="GO" id="GO:0008483">
    <property type="term" value="F:transaminase activity"/>
    <property type="evidence" value="ECO:0007669"/>
    <property type="project" value="UniProtKB-KW"/>
</dbReference>
<dbReference type="PANTHER" id="PTHR30244">
    <property type="entry name" value="TRANSAMINASE"/>
    <property type="match status" value="1"/>
</dbReference>
<name>A0A318M5W4_9PSEU</name>
<keyword evidence="5" id="KW-1185">Reference proteome</keyword>
<dbReference type="Gene3D" id="3.90.1150.10">
    <property type="entry name" value="Aspartate Aminotransferase, domain 1"/>
    <property type="match status" value="1"/>
</dbReference>
<dbReference type="InterPro" id="IPR015422">
    <property type="entry name" value="PyrdxlP-dep_Trfase_small"/>
</dbReference>
<evidence type="ECO:0000256" key="2">
    <source>
        <dbReference type="PIRSR" id="PIRSR000390-2"/>
    </source>
</evidence>
<dbReference type="PIRSF" id="PIRSF000390">
    <property type="entry name" value="PLP_StrS"/>
    <property type="match status" value="1"/>
</dbReference>
<dbReference type="Proteomes" id="UP000247892">
    <property type="component" value="Unassembled WGS sequence"/>
</dbReference>
<feature type="modified residue" description="N6-(pyridoxal phosphate)lysine" evidence="2">
    <location>
        <position position="205"/>
    </location>
</feature>